<dbReference type="Pfam" id="PF01381">
    <property type="entry name" value="HTH_3"/>
    <property type="match status" value="1"/>
</dbReference>
<evidence type="ECO:0000256" key="1">
    <source>
        <dbReference type="SAM" id="MobiDB-lite"/>
    </source>
</evidence>
<evidence type="ECO:0000313" key="3">
    <source>
        <dbReference type="EMBL" id="TRL38518.1"/>
    </source>
</evidence>
<dbReference type="SUPFAM" id="SSF47413">
    <property type="entry name" value="lambda repressor-like DNA-binding domains"/>
    <property type="match status" value="1"/>
</dbReference>
<accession>A0A549T9H2</accession>
<dbReference type="InterPro" id="IPR001387">
    <property type="entry name" value="Cro/C1-type_HTH"/>
</dbReference>
<proteinExistence type="predicted"/>
<dbReference type="InterPro" id="IPR010982">
    <property type="entry name" value="Lambda_DNA-bd_dom_sf"/>
</dbReference>
<dbReference type="PROSITE" id="PS50943">
    <property type="entry name" value="HTH_CROC1"/>
    <property type="match status" value="1"/>
</dbReference>
<feature type="domain" description="HTH cro/C1-type" evidence="2">
    <location>
        <begin position="7"/>
        <end position="46"/>
    </location>
</feature>
<reference evidence="3 4" key="1">
    <citation type="submission" date="2019-07" db="EMBL/GenBank/DDBJ databases">
        <title>Ln-dependent methylotrophs.</title>
        <authorList>
            <person name="Tani A."/>
        </authorList>
    </citation>
    <scope>NUCLEOTIDE SEQUENCE [LARGE SCALE GENOMIC DNA]</scope>
    <source>
        <strain evidence="3 4">SM12</strain>
    </source>
</reference>
<dbReference type="Proteomes" id="UP000316801">
    <property type="component" value="Unassembled WGS sequence"/>
</dbReference>
<dbReference type="RefSeq" id="WP_143125501.1">
    <property type="nucleotide sequence ID" value="NZ_VJMG01000030.1"/>
</dbReference>
<name>A0A549T9H2_9HYPH</name>
<gene>
    <name evidence="3" type="ORF">FNA46_12305</name>
</gene>
<protein>
    <submittedName>
        <fullName evidence="3">Helix-turn-helix domain-containing protein</fullName>
    </submittedName>
</protein>
<feature type="region of interest" description="Disordered" evidence="1">
    <location>
        <begin position="63"/>
        <end position="95"/>
    </location>
</feature>
<dbReference type="AlphaFoldDB" id="A0A549T9H2"/>
<evidence type="ECO:0000313" key="4">
    <source>
        <dbReference type="Proteomes" id="UP000316801"/>
    </source>
</evidence>
<sequence>MISIEQIRAARAMLGLSAKDLARASGLSSQDIEALERGEMPGIDLARLKATLEGHGIVFVAAGEDNPGAGPGVRLRQAPADEGLRPEHLSSANDG</sequence>
<evidence type="ECO:0000259" key="2">
    <source>
        <dbReference type="PROSITE" id="PS50943"/>
    </source>
</evidence>
<dbReference type="EMBL" id="VJMG01000030">
    <property type="protein sequence ID" value="TRL38518.1"/>
    <property type="molecule type" value="Genomic_DNA"/>
</dbReference>
<dbReference type="CDD" id="cd00093">
    <property type="entry name" value="HTH_XRE"/>
    <property type="match status" value="1"/>
</dbReference>
<comment type="caution">
    <text evidence="3">The sequence shown here is derived from an EMBL/GenBank/DDBJ whole genome shotgun (WGS) entry which is preliminary data.</text>
</comment>
<dbReference type="GO" id="GO:0003677">
    <property type="term" value="F:DNA binding"/>
    <property type="evidence" value="ECO:0007669"/>
    <property type="project" value="InterPro"/>
</dbReference>
<keyword evidence="4" id="KW-1185">Reference proteome</keyword>
<dbReference type="Gene3D" id="1.10.260.40">
    <property type="entry name" value="lambda repressor-like DNA-binding domains"/>
    <property type="match status" value="1"/>
</dbReference>
<organism evidence="3 4">
    <name type="scientific">Rhizobium straminoryzae</name>
    <dbReference type="NCBI Taxonomy" id="1387186"/>
    <lineage>
        <taxon>Bacteria</taxon>
        <taxon>Pseudomonadati</taxon>
        <taxon>Pseudomonadota</taxon>
        <taxon>Alphaproteobacteria</taxon>
        <taxon>Hyphomicrobiales</taxon>
        <taxon>Rhizobiaceae</taxon>
        <taxon>Rhizobium/Agrobacterium group</taxon>
        <taxon>Rhizobium</taxon>
    </lineage>
</organism>